<evidence type="ECO:0000256" key="9">
    <source>
        <dbReference type="PROSITE-ProRule" id="PRU00339"/>
    </source>
</evidence>
<dbReference type="OrthoDB" id="10251424at2759"/>
<evidence type="ECO:0000259" key="12">
    <source>
        <dbReference type="Pfam" id="PF00675"/>
    </source>
</evidence>
<keyword evidence="9" id="KW-0802">TPR repeat</keyword>
<evidence type="ECO:0000256" key="1">
    <source>
        <dbReference type="ARBA" id="ARBA00001947"/>
    </source>
</evidence>
<sequence>DQPNRLPPGVDMLDIPAGFDRDRLDEVMKIKEQANDKFRAGDFFSAKCLYSGGLEMLERCCLHLEGADPLWEGIKNNMALCDVKRQEWGRAVETTTEILNRNPSNTKALYRRGVSRIGQGKLQDAQRDLEMVVELEPENADARQKLAEVLRQLRSNRSADRDQADKLRGFLRGERLEDSVAITEDGGLRKLHGNENTPLLAPWIKRAWLQANSGVAGVVTAHIVMKTPAGKDPNSSLKMEIELLDVSEYMDIEGDGRHLLQASCQVLKEGKRNYSLKDETRLGLANTPDGLVLREVEFVVGEEIANGEGEFVPPCIGELKTERIMQPHVQAGQVRGGPQPVFIRNPSSAPAGATVGQTIAGRSWQPAQQPVSVQGQWPTAAPQTGAASCAAAPGRATSNPGQAVNQARVLPSGAAPGNPQASPIGGHLQRTQPSAALPQQQGQLGQALGRGLHDFLDPDQDPNLLRSPGGSLVSSVTTLACGHGAGNDSFGDGPFSARGDRRASDRASVSLSEAFDSLSARFEDSMCQLPARLNEATGPLKYELQSLSEASASCLVRTEVLEKSLHETTTSLASAQKHGEQALRTEMRDHVLTGLATERDLRQELAEEVRTLGRDLREQFQQELERLRDSVMREMRERMDGQKVLREEVQLQQGSLMRLTSRVEESLVELRTELPRMSQEQSSQHADIERIQEAMGSGGQGGGLLARLDQSERVLREQREQRLAAEADLRQELRELQLSEATRQEQQISNLQEQLDKHCATLREALDEQQIKLQTSNEAHSQALEDGRTELLEALAGKAELLRKEHSDSLSQASDNIRAAEERLKQLAEASELKQTEALAGLGKRLDAADEEQCRKELEARETLQERLTTELQEAKELLQQKLNGPRPAELDSRHLGKINPPPQIAGFLTVALNKMCQDVGLLYAAASPAHGAGSKEAFSEVTTVGVYVDAGVRNENRETAGATYLLEQLSLTGTAKRPALKLESEIESMGASLELSYGREHSSFTMNVFNKDLAQGVDILSDMVINPGLANLDKEKSNILRKLAETEQDTRDVIDDRLHTCAFRDYSLGFSTCGPFDGIEAVSQEHLRQYVASSYTADKMVVAASGSMKHEELVKLAEKAFGSVKAGPPVVGSSKPYFCGAELIYRNDEMGPLAYISVGWEAVPWRSPDAVTFMVMQAIIGSYKKGHGLVPGSISGNRVINAVANKMGVGCAEEYECFMKFYKDTGMFGFYVVCDEVAVEHAVGELMFGCNLLSYSITDEEVERAKRELKASLVNGSGSTMAACSELGKQMLAYGRGIPPAEMMLRINAVDAEEVKRVAYKYLNDNEISVTGLGPLHGMPQFYDMRRKTTMVRY</sequence>
<comment type="subcellular location">
    <subcellularLocation>
        <location evidence="2">Mitochondrion</location>
    </subcellularLocation>
</comment>
<keyword evidence="4" id="KW-0479">Metal-binding</keyword>
<evidence type="ECO:0000256" key="8">
    <source>
        <dbReference type="ARBA" id="ARBA00023128"/>
    </source>
</evidence>
<dbReference type="PANTHER" id="PTHR11851">
    <property type="entry name" value="METALLOPROTEASE"/>
    <property type="match status" value="1"/>
</dbReference>
<dbReference type="GO" id="GO:0008237">
    <property type="term" value="F:metallopeptidase activity"/>
    <property type="evidence" value="ECO:0007669"/>
    <property type="project" value="UniProtKB-KW"/>
</dbReference>
<feature type="non-terminal residue" evidence="14">
    <location>
        <position position="1"/>
    </location>
</feature>
<keyword evidence="15" id="KW-1185">Reference proteome</keyword>
<dbReference type="InterPro" id="IPR007863">
    <property type="entry name" value="Peptidase_M16_C"/>
</dbReference>
<feature type="region of interest" description="Disordered" evidence="11">
    <location>
        <begin position="410"/>
        <end position="444"/>
    </location>
</feature>
<proteinExistence type="predicted"/>
<evidence type="ECO:0000256" key="10">
    <source>
        <dbReference type="SAM" id="Coils"/>
    </source>
</evidence>
<evidence type="ECO:0008006" key="16">
    <source>
        <dbReference type="Google" id="ProtNLM"/>
    </source>
</evidence>
<evidence type="ECO:0000259" key="13">
    <source>
        <dbReference type="Pfam" id="PF05193"/>
    </source>
</evidence>
<dbReference type="SUPFAM" id="SSF48452">
    <property type="entry name" value="TPR-like"/>
    <property type="match status" value="1"/>
</dbReference>
<keyword evidence="8" id="KW-0496">Mitochondrion</keyword>
<gene>
    <name evidence="14" type="ORF">PGLA1383_LOCUS51085</name>
</gene>
<keyword evidence="7" id="KW-0482">Metalloprotease</keyword>
<evidence type="ECO:0000256" key="6">
    <source>
        <dbReference type="ARBA" id="ARBA00022833"/>
    </source>
</evidence>
<feature type="coiled-coil region" evidence="10">
    <location>
        <begin position="803"/>
        <end position="885"/>
    </location>
</feature>
<protein>
    <recommendedName>
        <fullName evidence="16">Mitochondrial-processing peptidase subunit alpha</fullName>
    </recommendedName>
</protein>
<evidence type="ECO:0000256" key="7">
    <source>
        <dbReference type="ARBA" id="ARBA00023049"/>
    </source>
</evidence>
<feature type="domain" description="Peptidase M16 N-terminal" evidence="12">
    <location>
        <begin position="939"/>
        <end position="1076"/>
    </location>
</feature>
<organism evidence="14 15">
    <name type="scientific">Polarella glacialis</name>
    <name type="common">Dinoflagellate</name>
    <dbReference type="NCBI Taxonomy" id="89957"/>
    <lineage>
        <taxon>Eukaryota</taxon>
        <taxon>Sar</taxon>
        <taxon>Alveolata</taxon>
        <taxon>Dinophyceae</taxon>
        <taxon>Suessiales</taxon>
        <taxon>Suessiaceae</taxon>
        <taxon>Polarella</taxon>
    </lineage>
</organism>
<keyword evidence="10" id="KW-0175">Coiled coil</keyword>
<keyword evidence="6" id="KW-0862">Zinc</keyword>
<dbReference type="GO" id="GO:0046872">
    <property type="term" value="F:metal ion binding"/>
    <property type="evidence" value="ECO:0007669"/>
    <property type="project" value="UniProtKB-KW"/>
</dbReference>
<dbReference type="GO" id="GO:0006508">
    <property type="term" value="P:proteolysis"/>
    <property type="evidence" value="ECO:0007669"/>
    <property type="project" value="UniProtKB-KW"/>
</dbReference>
<evidence type="ECO:0000313" key="15">
    <source>
        <dbReference type="Proteomes" id="UP000654075"/>
    </source>
</evidence>
<dbReference type="InterPro" id="IPR050361">
    <property type="entry name" value="MPP/UQCRC_Complex"/>
</dbReference>
<keyword evidence="3" id="KW-0645">Protease</keyword>
<dbReference type="Pfam" id="PF05193">
    <property type="entry name" value="Peptidase_M16_C"/>
    <property type="match status" value="1"/>
</dbReference>
<comment type="caution">
    <text evidence="14">The sequence shown here is derived from an EMBL/GenBank/DDBJ whole genome shotgun (WGS) entry which is preliminary data.</text>
</comment>
<keyword evidence="5" id="KW-0378">Hydrolase</keyword>
<dbReference type="PROSITE" id="PS50005">
    <property type="entry name" value="TPR"/>
    <property type="match status" value="1"/>
</dbReference>
<feature type="compositionally biased region" description="Low complexity" evidence="11">
    <location>
        <begin position="432"/>
        <end position="444"/>
    </location>
</feature>
<dbReference type="InterPro" id="IPR011249">
    <property type="entry name" value="Metalloenz_LuxS/M16"/>
</dbReference>
<dbReference type="InterPro" id="IPR011990">
    <property type="entry name" value="TPR-like_helical_dom_sf"/>
</dbReference>
<comment type="cofactor">
    <cofactor evidence="1">
        <name>Zn(2+)</name>
        <dbReference type="ChEBI" id="CHEBI:29105"/>
    </cofactor>
</comment>
<evidence type="ECO:0000256" key="4">
    <source>
        <dbReference type="ARBA" id="ARBA00022723"/>
    </source>
</evidence>
<dbReference type="Pfam" id="PF00675">
    <property type="entry name" value="Peptidase_M16"/>
    <property type="match status" value="1"/>
</dbReference>
<evidence type="ECO:0000256" key="5">
    <source>
        <dbReference type="ARBA" id="ARBA00022801"/>
    </source>
</evidence>
<evidence type="ECO:0000256" key="2">
    <source>
        <dbReference type="ARBA" id="ARBA00004173"/>
    </source>
</evidence>
<feature type="domain" description="Peptidase M16 C-terminal" evidence="13">
    <location>
        <begin position="1083"/>
        <end position="1270"/>
    </location>
</feature>
<feature type="repeat" description="TPR" evidence="9">
    <location>
        <begin position="106"/>
        <end position="139"/>
    </location>
</feature>
<accession>A0A813HC46</accession>
<dbReference type="GO" id="GO:0005739">
    <property type="term" value="C:mitochondrion"/>
    <property type="evidence" value="ECO:0007669"/>
    <property type="project" value="UniProtKB-SubCell"/>
</dbReference>
<dbReference type="Gene3D" id="1.25.40.10">
    <property type="entry name" value="Tetratricopeptide repeat domain"/>
    <property type="match status" value="1"/>
</dbReference>
<dbReference type="Gene3D" id="3.30.830.10">
    <property type="entry name" value="Metalloenzyme, LuxS/M16 peptidase-like"/>
    <property type="match status" value="2"/>
</dbReference>
<feature type="coiled-coil region" evidence="10">
    <location>
        <begin position="708"/>
        <end position="779"/>
    </location>
</feature>
<evidence type="ECO:0000256" key="11">
    <source>
        <dbReference type="SAM" id="MobiDB-lite"/>
    </source>
</evidence>
<dbReference type="InterPro" id="IPR019734">
    <property type="entry name" value="TPR_rpt"/>
</dbReference>
<name>A0A813HC46_POLGL</name>
<dbReference type="PANTHER" id="PTHR11851:SF149">
    <property type="entry name" value="GH01077P"/>
    <property type="match status" value="1"/>
</dbReference>
<dbReference type="SMART" id="SM00028">
    <property type="entry name" value="TPR"/>
    <property type="match status" value="2"/>
</dbReference>
<dbReference type="Proteomes" id="UP000654075">
    <property type="component" value="Unassembled WGS sequence"/>
</dbReference>
<evidence type="ECO:0000256" key="3">
    <source>
        <dbReference type="ARBA" id="ARBA00022670"/>
    </source>
</evidence>
<evidence type="ECO:0000313" key="14">
    <source>
        <dbReference type="EMBL" id="CAE8635490.1"/>
    </source>
</evidence>
<dbReference type="InterPro" id="IPR011765">
    <property type="entry name" value="Pept_M16_N"/>
</dbReference>
<dbReference type="EMBL" id="CAJNNV010031293">
    <property type="protein sequence ID" value="CAE8635490.1"/>
    <property type="molecule type" value="Genomic_DNA"/>
</dbReference>
<dbReference type="SUPFAM" id="SSF63411">
    <property type="entry name" value="LuxS/MPP-like metallohydrolase"/>
    <property type="match status" value="2"/>
</dbReference>
<feature type="region of interest" description="Disordered" evidence="11">
    <location>
        <begin position="450"/>
        <end position="469"/>
    </location>
</feature>
<reference evidence="14" key="1">
    <citation type="submission" date="2021-02" db="EMBL/GenBank/DDBJ databases">
        <authorList>
            <person name="Dougan E. K."/>
            <person name="Rhodes N."/>
            <person name="Thang M."/>
            <person name="Chan C."/>
        </authorList>
    </citation>
    <scope>NUCLEOTIDE SEQUENCE</scope>
</reference>